<comment type="caution">
    <text evidence="2">The sequence shown here is derived from an EMBL/GenBank/DDBJ whole genome shotgun (WGS) entry which is preliminary data.</text>
</comment>
<keyword evidence="3" id="KW-1185">Reference proteome</keyword>
<feature type="compositionally biased region" description="Acidic residues" evidence="1">
    <location>
        <begin position="422"/>
        <end position="433"/>
    </location>
</feature>
<dbReference type="Proteomes" id="UP001157034">
    <property type="component" value="Unassembled WGS sequence"/>
</dbReference>
<evidence type="ECO:0000313" key="3">
    <source>
        <dbReference type="Proteomes" id="UP001157034"/>
    </source>
</evidence>
<organism evidence="2 3">
    <name type="scientific">Pseudolysinimonas kribbensis</name>
    <dbReference type="NCBI Taxonomy" id="433641"/>
    <lineage>
        <taxon>Bacteria</taxon>
        <taxon>Bacillati</taxon>
        <taxon>Actinomycetota</taxon>
        <taxon>Actinomycetes</taxon>
        <taxon>Micrococcales</taxon>
        <taxon>Microbacteriaceae</taxon>
        <taxon>Pseudolysinimonas</taxon>
    </lineage>
</organism>
<evidence type="ECO:0000313" key="2">
    <source>
        <dbReference type="EMBL" id="GMA96912.1"/>
    </source>
</evidence>
<dbReference type="RefSeq" id="WP_344202718.1">
    <property type="nucleotide sequence ID" value="NZ_BAAAQO010000004.1"/>
</dbReference>
<sequence length="486" mass="50971">MTTSTTTRPAATTGTAPVEPPGSWFANPKLTALTPLTVEPSGRVFGHLASWKECHVESATLGRQCVTAPRSRTSYSRFMLGAVRTAEGDTIATGPIILDTSHADPAFDQLSAMRHYSDTGHAVADVRIGEDHHGIWVAGALRPSTTPEQVRTLRASPLSGDWRSHQGSLELVAALAVSSPGFAIERPRALIASAGVMRSAVGIGAVAQRRSVVNDPGLFELAAMRVKVEGVRRTLSAPSADELREQRFAALDEHRRREASERSLISSMSLPSALVQDWAGPVAFEDESTGDGRRIATGALRQGGYPTLRWAPIDNGGHDGALAVGRVETLSRRPGGVIWATGTLDLGSAEGREVARQIAAGVAGGVSVDLDDPTTALARGEDGGDLAVTSDARVRGITLVQIPAFDRARIALVGPPRPGSEPDPEDDAGEPDPNDCGCEPASEAPLLTTASGDLPDLSDTARFPGLDSYPGLGESPMPTNRKDTSS</sequence>
<gene>
    <name evidence="2" type="ORF">GCM10025881_37360</name>
</gene>
<feature type="region of interest" description="Disordered" evidence="1">
    <location>
        <begin position="411"/>
        <end position="486"/>
    </location>
</feature>
<proteinExistence type="predicted"/>
<feature type="region of interest" description="Disordered" evidence="1">
    <location>
        <begin position="1"/>
        <end position="23"/>
    </location>
</feature>
<evidence type="ECO:0000256" key="1">
    <source>
        <dbReference type="SAM" id="MobiDB-lite"/>
    </source>
</evidence>
<reference evidence="3" key="1">
    <citation type="journal article" date="2019" name="Int. J. Syst. Evol. Microbiol.">
        <title>The Global Catalogue of Microorganisms (GCM) 10K type strain sequencing project: providing services to taxonomists for standard genome sequencing and annotation.</title>
        <authorList>
            <consortium name="The Broad Institute Genomics Platform"/>
            <consortium name="The Broad Institute Genome Sequencing Center for Infectious Disease"/>
            <person name="Wu L."/>
            <person name="Ma J."/>
        </authorList>
    </citation>
    <scope>NUCLEOTIDE SEQUENCE [LARGE SCALE GENOMIC DNA]</scope>
    <source>
        <strain evidence="3">NBRC 108894</strain>
    </source>
</reference>
<feature type="compositionally biased region" description="Low complexity" evidence="1">
    <location>
        <begin position="1"/>
        <end position="16"/>
    </location>
</feature>
<protein>
    <submittedName>
        <fullName evidence="2">Uncharacterized protein</fullName>
    </submittedName>
</protein>
<dbReference type="EMBL" id="BSVB01000001">
    <property type="protein sequence ID" value="GMA96912.1"/>
    <property type="molecule type" value="Genomic_DNA"/>
</dbReference>
<name>A0ABQ6K8A9_9MICO</name>
<accession>A0ABQ6K8A9</accession>